<accession>A0A7S2KI90</accession>
<sequence length="158" mass="17693">MAAVRARFIALAAAAGVSAAHSRVAKARGLERPPRIWVSPVLLQQFEEYIGAGKQRHRIGGKIGATVGTAPDDHEEDPRFSLDTVEDQQETRMIHELKDKFGKLEHNYHEELVAATCTKEEYDILQCYSKHSLTPRKSSLECAGLMNSYQKCVSELRK</sequence>
<feature type="chain" id="PRO_5031275942" description="COX assembly mitochondrial protein" evidence="1">
    <location>
        <begin position="20"/>
        <end position="158"/>
    </location>
</feature>
<proteinExistence type="predicted"/>
<evidence type="ECO:0000313" key="2">
    <source>
        <dbReference type="EMBL" id="CAD9577814.1"/>
    </source>
</evidence>
<organism evidence="2">
    <name type="scientific">Bigelowiella natans</name>
    <name type="common">Pedinomonas minutissima</name>
    <name type="synonym">Chlorarachnion sp. (strain CCMP621)</name>
    <dbReference type="NCBI Taxonomy" id="227086"/>
    <lineage>
        <taxon>Eukaryota</taxon>
        <taxon>Sar</taxon>
        <taxon>Rhizaria</taxon>
        <taxon>Cercozoa</taxon>
        <taxon>Chlorarachniophyceae</taxon>
        <taxon>Bigelowiella</taxon>
    </lineage>
</organism>
<gene>
    <name evidence="2" type="ORF">BIGN1055_LOCUS497</name>
</gene>
<evidence type="ECO:0008006" key="3">
    <source>
        <dbReference type="Google" id="ProtNLM"/>
    </source>
</evidence>
<evidence type="ECO:0000256" key="1">
    <source>
        <dbReference type="SAM" id="SignalP"/>
    </source>
</evidence>
<name>A0A7S2KI90_BIGNA</name>
<reference evidence="2" key="1">
    <citation type="submission" date="2021-01" db="EMBL/GenBank/DDBJ databases">
        <authorList>
            <person name="Corre E."/>
            <person name="Pelletier E."/>
            <person name="Niang G."/>
            <person name="Scheremetjew M."/>
            <person name="Finn R."/>
            <person name="Kale V."/>
            <person name="Holt S."/>
            <person name="Cochrane G."/>
            <person name="Meng A."/>
            <person name="Brown T."/>
            <person name="Cohen L."/>
        </authorList>
    </citation>
    <scope>NUCLEOTIDE SEQUENCE</scope>
    <source>
        <strain evidence="2">CCMP1258.1</strain>
    </source>
</reference>
<keyword evidence="1" id="KW-0732">Signal</keyword>
<dbReference type="AlphaFoldDB" id="A0A7S2KI90"/>
<dbReference type="EMBL" id="HBHA01000758">
    <property type="protein sequence ID" value="CAD9577814.1"/>
    <property type="molecule type" value="Transcribed_RNA"/>
</dbReference>
<protein>
    <recommendedName>
        <fullName evidence="3">COX assembly mitochondrial protein</fullName>
    </recommendedName>
</protein>
<feature type="signal peptide" evidence="1">
    <location>
        <begin position="1"/>
        <end position="19"/>
    </location>
</feature>